<keyword evidence="1" id="KW-0472">Membrane</keyword>
<keyword evidence="1" id="KW-1133">Transmembrane helix</keyword>
<keyword evidence="1" id="KW-0812">Transmembrane</keyword>
<feature type="transmembrane region" description="Helical" evidence="1">
    <location>
        <begin position="43"/>
        <end position="63"/>
    </location>
</feature>
<sequence>MHRCPNCDRDTIGTLAKMNATPISPAVCPKCGTRSYASAWSQWLNALSWEVLFWGSIVVALVLRSWWALLLFPVGIWICGRVLGSMFALRSIDAAGIRAARRRLLIALLVVAAIVAGAALIGDGMSGP</sequence>
<reference evidence="2 3" key="1">
    <citation type="submission" date="2019-10" db="EMBL/GenBank/DDBJ databases">
        <title>Lysobacter alkalisoli sp. nov., isolated from saline-alkaline soil.</title>
        <authorList>
            <person name="Sun J.-Q."/>
        </authorList>
    </citation>
    <scope>NUCLEOTIDE SEQUENCE [LARGE SCALE GENOMIC DNA]</scope>
    <source>
        <strain evidence="2 3">KCTC 42381</strain>
    </source>
</reference>
<dbReference type="AlphaFoldDB" id="A0A5N6AUY1"/>
<proteinExistence type="predicted"/>
<accession>A0A5N6AUY1</accession>
<name>A0A5N6AUY1_9GAMM</name>
<comment type="caution">
    <text evidence="2">The sequence shown here is derived from an EMBL/GenBank/DDBJ whole genome shotgun (WGS) entry which is preliminary data.</text>
</comment>
<evidence type="ECO:0000256" key="1">
    <source>
        <dbReference type="SAM" id="Phobius"/>
    </source>
</evidence>
<feature type="transmembrane region" description="Helical" evidence="1">
    <location>
        <begin position="104"/>
        <end position="122"/>
    </location>
</feature>
<organism evidence="2 3">
    <name type="scientific">Marilutibacter maris</name>
    <dbReference type="NCBI Taxonomy" id="1605891"/>
    <lineage>
        <taxon>Bacteria</taxon>
        <taxon>Pseudomonadati</taxon>
        <taxon>Pseudomonadota</taxon>
        <taxon>Gammaproteobacteria</taxon>
        <taxon>Lysobacterales</taxon>
        <taxon>Lysobacteraceae</taxon>
        <taxon>Marilutibacter</taxon>
    </lineage>
</organism>
<dbReference type="EMBL" id="VICD02000253">
    <property type="protein sequence ID" value="KAB8172521.1"/>
    <property type="molecule type" value="Genomic_DNA"/>
</dbReference>
<dbReference type="Proteomes" id="UP000320431">
    <property type="component" value="Unassembled WGS sequence"/>
</dbReference>
<evidence type="ECO:0000313" key="3">
    <source>
        <dbReference type="Proteomes" id="UP000320431"/>
    </source>
</evidence>
<gene>
    <name evidence="2" type="ORF">FKV24_014640</name>
</gene>
<evidence type="ECO:0000313" key="2">
    <source>
        <dbReference type="EMBL" id="KAB8172521.1"/>
    </source>
</evidence>
<feature type="transmembrane region" description="Helical" evidence="1">
    <location>
        <begin position="69"/>
        <end position="92"/>
    </location>
</feature>
<dbReference type="RefSeq" id="WP_111266852.1">
    <property type="nucleotide sequence ID" value="NZ_VICD02000253.1"/>
</dbReference>
<protein>
    <submittedName>
        <fullName evidence="2">Uncharacterized protein</fullName>
    </submittedName>
</protein>